<dbReference type="Proteomes" id="UP000619545">
    <property type="component" value="Unassembled WGS sequence"/>
</dbReference>
<protein>
    <recommendedName>
        <fullName evidence="1">4-vinyl reductase 4VR domain-containing protein</fullName>
    </recommendedName>
</protein>
<gene>
    <name evidence="2" type="ORF">HA336_02795</name>
</gene>
<name>A0A832WMC8_9EURY</name>
<dbReference type="InterPro" id="IPR004096">
    <property type="entry name" value="V4R"/>
</dbReference>
<dbReference type="InterPro" id="IPR024096">
    <property type="entry name" value="NO_sig/Golgi_transp_ligand-bd"/>
</dbReference>
<dbReference type="Pfam" id="PF02830">
    <property type="entry name" value="V4R"/>
    <property type="match status" value="1"/>
</dbReference>
<evidence type="ECO:0000313" key="3">
    <source>
        <dbReference type="Proteomes" id="UP000619545"/>
    </source>
</evidence>
<feature type="domain" description="4-vinyl reductase 4VR" evidence="1">
    <location>
        <begin position="78"/>
        <end position="143"/>
    </location>
</feature>
<dbReference type="GeneID" id="1476730"/>
<dbReference type="SMART" id="SM00989">
    <property type="entry name" value="V4R"/>
    <property type="match status" value="1"/>
</dbReference>
<dbReference type="AlphaFoldDB" id="A0A832WMC8"/>
<evidence type="ECO:0000313" key="2">
    <source>
        <dbReference type="EMBL" id="HII70147.1"/>
    </source>
</evidence>
<reference evidence="2" key="1">
    <citation type="journal article" date="2020" name="bioRxiv">
        <title>A rank-normalized archaeal taxonomy based on genome phylogeny resolves widespread incomplete and uneven classifications.</title>
        <authorList>
            <person name="Rinke C."/>
            <person name="Chuvochina M."/>
            <person name="Mussig A.J."/>
            <person name="Chaumeil P.-A."/>
            <person name="Waite D.W."/>
            <person name="Whitman W.B."/>
            <person name="Parks D.H."/>
            <person name="Hugenholtz P."/>
        </authorList>
    </citation>
    <scope>NUCLEOTIDE SEQUENCE</scope>
    <source>
        <strain evidence="2">UBA8853</strain>
    </source>
</reference>
<proteinExistence type="predicted"/>
<dbReference type="RefSeq" id="WP_011018999.1">
    <property type="nucleotide sequence ID" value="NZ_DUJS01000002.1"/>
</dbReference>
<dbReference type="EMBL" id="DUJS01000002">
    <property type="protein sequence ID" value="HII70147.1"/>
    <property type="molecule type" value="Genomic_DNA"/>
</dbReference>
<dbReference type="Gene3D" id="3.30.1380.20">
    <property type="entry name" value="Trafficking protein particle complex subunit 3"/>
    <property type="match status" value="1"/>
</dbReference>
<comment type="caution">
    <text evidence="2">The sequence shown here is derived from an EMBL/GenBank/DDBJ whole genome shotgun (WGS) entry which is preliminary data.</text>
</comment>
<evidence type="ECO:0000259" key="1">
    <source>
        <dbReference type="SMART" id="SM00989"/>
    </source>
</evidence>
<accession>A0A832WMC8</accession>
<sequence>MTEIARAATRYEPEETAALRIATWYLVRRSLDFEAPATLFWAGRTYARALLRVYHVLSIREFLTCIERVLGTSYDLNEDVVVAAPCPECAGFPRGYESVCDATRGFIHETLAAFGREPHKVREAKCAVRAGELVNACAFEIRHSNLH</sequence>
<organism evidence="2 3">
    <name type="scientific">Methanopyrus kandleri</name>
    <dbReference type="NCBI Taxonomy" id="2320"/>
    <lineage>
        <taxon>Archaea</taxon>
        <taxon>Methanobacteriati</taxon>
        <taxon>Methanobacteriota</taxon>
        <taxon>Methanomada group</taxon>
        <taxon>Methanopyri</taxon>
        <taxon>Methanopyrales</taxon>
        <taxon>Methanopyraceae</taxon>
        <taxon>Methanopyrus</taxon>
    </lineage>
</organism>
<dbReference type="SUPFAM" id="SSF111126">
    <property type="entry name" value="Ligand-binding domain in the NO signalling and Golgi transport"/>
    <property type="match status" value="1"/>
</dbReference>